<gene>
    <name evidence="2" type="ORF">ACFSR9_06860</name>
</gene>
<proteinExistence type="predicted"/>
<accession>A0ABW5P202</accession>
<dbReference type="RefSeq" id="WP_386844300.1">
    <property type="nucleotide sequence ID" value="NZ_JBHUMK010000028.1"/>
</dbReference>
<evidence type="ECO:0000259" key="1">
    <source>
        <dbReference type="Pfam" id="PF02811"/>
    </source>
</evidence>
<dbReference type="Proteomes" id="UP001597475">
    <property type="component" value="Unassembled WGS sequence"/>
</dbReference>
<dbReference type="InterPro" id="IPR004013">
    <property type="entry name" value="PHP_dom"/>
</dbReference>
<dbReference type="PANTHER" id="PTHR32294">
    <property type="entry name" value="DNA POLYMERASE III SUBUNIT ALPHA"/>
    <property type="match status" value="1"/>
</dbReference>
<dbReference type="PANTHER" id="PTHR32294:SF4">
    <property type="entry name" value="ERROR-PRONE DNA POLYMERASE"/>
    <property type="match status" value="1"/>
</dbReference>
<dbReference type="EMBL" id="JBHUMK010000028">
    <property type="protein sequence ID" value="MFD2609159.1"/>
    <property type="molecule type" value="Genomic_DNA"/>
</dbReference>
<keyword evidence="3" id="KW-1185">Reference proteome</keyword>
<feature type="domain" description="PHP" evidence="1">
    <location>
        <begin position="10"/>
        <end position="165"/>
    </location>
</feature>
<organism evidence="2 3">
    <name type="scientific">Deinococcus taklimakanensis</name>
    <dbReference type="NCBI Taxonomy" id="536443"/>
    <lineage>
        <taxon>Bacteria</taxon>
        <taxon>Thermotogati</taxon>
        <taxon>Deinococcota</taxon>
        <taxon>Deinococci</taxon>
        <taxon>Deinococcales</taxon>
        <taxon>Deinococcaceae</taxon>
        <taxon>Deinococcus</taxon>
    </lineage>
</organism>
<comment type="caution">
    <text evidence="2">The sequence shown here is derived from an EMBL/GenBank/DDBJ whole genome shotgun (WGS) entry which is preliminary data.</text>
</comment>
<reference evidence="3" key="1">
    <citation type="journal article" date="2019" name="Int. J. Syst. Evol. Microbiol.">
        <title>The Global Catalogue of Microorganisms (GCM) 10K type strain sequencing project: providing services to taxonomists for standard genome sequencing and annotation.</title>
        <authorList>
            <consortium name="The Broad Institute Genomics Platform"/>
            <consortium name="The Broad Institute Genome Sequencing Center for Infectious Disease"/>
            <person name="Wu L."/>
            <person name="Ma J."/>
        </authorList>
    </citation>
    <scope>NUCLEOTIDE SEQUENCE [LARGE SCALE GENOMIC DNA]</scope>
    <source>
        <strain evidence="3">KCTC 33842</strain>
    </source>
</reference>
<dbReference type="InterPro" id="IPR004805">
    <property type="entry name" value="DnaE2/DnaE/PolC"/>
</dbReference>
<dbReference type="Pfam" id="PF02811">
    <property type="entry name" value="PHP"/>
    <property type="match status" value="1"/>
</dbReference>
<sequence>MPRLDALLACQSFFSQGRSAVSPKRLVQLAAERGYTAVGLADWCSVAGAVELCDHAKAAGVRAVVGTTLPIVFPATGRTPEMTFPVVLLAKSREGYATLCELITVVNLQHPAGLPLRLLKEVGGQNQDHLVCLTGGRAGCPTVLGERREIAQAAALLRTLRSIFPFALYVQQ</sequence>
<dbReference type="Gene3D" id="3.20.20.140">
    <property type="entry name" value="Metal-dependent hydrolases"/>
    <property type="match status" value="1"/>
</dbReference>
<protein>
    <submittedName>
        <fullName evidence="2">PHP domain-containing protein</fullName>
    </submittedName>
</protein>
<name>A0ABW5P202_9DEIO</name>
<dbReference type="CDD" id="cd07431">
    <property type="entry name" value="PHP_PolIIIA"/>
    <property type="match status" value="1"/>
</dbReference>
<evidence type="ECO:0000313" key="3">
    <source>
        <dbReference type="Proteomes" id="UP001597475"/>
    </source>
</evidence>
<evidence type="ECO:0000313" key="2">
    <source>
        <dbReference type="EMBL" id="MFD2609159.1"/>
    </source>
</evidence>